<gene>
    <name evidence="2" type="ORF">V5O48_002574</name>
</gene>
<dbReference type="EMBL" id="JBAHYK010000060">
    <property type="protein sequence ID" value="KAL0579403.1"/>
    <property type="molecule type" value="Genomic_DNA"/>
</dbReference>
<feature type="region of interest" description="Disordered" evidence="1">
    <location>
        <begin position="1"/>
        <end position="70"/>
    </location>
</feature>
<evidence type="ECO:0000313" key="2">
    <source>
        <dbReference type="EMBL" id="KAL0579403.1"/>
    </source>
</evidence>
<protein>
    <submittedName>
        <fullName evidence="2">Uncharacterized protein</fullName>
    </submittedName>
</protein>
<proteinExistence type="predicted"/>
<organism evidence="2 3">
    <name type="scientific">Marasmius crinis-equi</name>
    <dbReference type="NCBI Taxonomy" id="585013"/>
    <lineage>
        <taxon>Eukaryota</taxon>
        <taxon>Fungi</taxon>
        <taxon>Dikarya</taxon>
        <taxon>Basidiomycota</taxon>
        <taxon>Agaricomycotina</taxon>
        <taxon>Agaricomycetes</taxon>
        <taxon>Agaricomycetidae</taxon>
        <taxon>Agaricales</taxon>
        <taxon>Marasmiineae</taxon>
        <taxon>Marasmiaceae</taxon>
        <taxon>Marasmius</taxon>
    </lineage>
</organism>
<name>A0ABR3FV93_9AGAR</name>
<keyword evidence="3" id="KW-1185">Reference proteome</keyword>
<comment type="caution">
    <text evidence="2">The sequence shown here is derived from an EMBL/GenBank/DDBJ whole genome shotgun (WGS) entry which is preliminary data.</text>
</comment>
<evidence type="ECO:0000313" key="3">
    <source>
        <dbReference type="Proteomes" id="UP001465976"/>
    </source>
</evidence>
<sequence>MTIGQAPRNPDLRKRPRSPDGETDQPPRPVPHRSHLTPEVPQDEYHLGSHEQIVPMMGRDSLSSTGGFHNYGNVPASFGPTGFSFPLATPGGVDPIHVQPTTVDYPQMPTGAENEAFRNGFDVASEYTLPQDNLDSMWYTNPPALGNTELTY</sequence>
<feature type="compositionally biased region" description="Basic and acidic residues" evidence="1">
    <location>
        <begin position="10"/>
        <end position="20"/>
    </location>
</feature>
<dbReference type="Proteomes" id="UP001465976">
    <property type="component" value="Unassembled WGS sequence"/>
</dbReference>
<reference evidence="2 3" key="1">
    <citation type="submission" date="2024-02" db="EMBL/GenBank/DDBJ databases">
        <title>A draft genome for the cacao thread blight pathogen Marasmius crinis-equi.</title>
        <authorList>
            <person name="Cohen S.P."/>
            <person name="Baruah I.K."/>
            <person name="Amoako-Attah I."/>
            <person name="Bukari Y."/>
            <person name="Meinhardt L.W."/>
            <person name="Bailey B.A."/>
        </authorList>
    </citation>
    <scope>NUCLEOTIDE SEQUENCE [LARGE SCALE GENOMIC DNA]</scope>
    <source>
        <strain evidence="2 3">GH-76</strain>
    </source>
</reference>
<evidence type="ECO:0000256" key="1">
    <source>
        <dbReference type="SAM" id="MobiDB-lite"/>
    </source>
</evidence>
<accession>A0ABR3FV93</accession>